<dbReference type="EMBL" id="JAGFMF010011501">
    <property type="protein sequence ID" value="KAG8520866.1"/>
    <property type="molecule type" value="Genomic_DNA"/>
</dbReference>
<accession>A0A8J6DU56</accession>
<name>A0A8J6DU56_GALPY</name>
<dbReference type="Proteomes" id="UP000700334">
    <property type="component" value="Unassembled WGS sequence"/>
</dbReference>
<proteinExistence type="predicted"/>
<reference evidence="1" key="1">
    <citation type="journal article" date="2021" name="Evol. Appl.">
        <title>The genome of the Pyrenean desman and the effects of bottlenecks and inbreeding on the genomic landscape of an endangered species.</title>
        <authorList>
            <person name="Escoda L."/>
            <person name="Castresana J."/>
        </authorList>
    </citation>
    <scope>NUCLEOTIDE SEQUENCE</scope>
    <source>
        <strain evidence="1">IBE-C5619</strain>
    </source>
</reference>
<dbReference type="AlphaFoldDB" id="A0A8J6DU56"/>
<comment type="caution">
    <text evidence="1">The sequence shown here is derived from an EMBL/GenBank/DDBJ whole genome shotgun (WGS) entry which is preliminary data.</text>
</comment>
<organism evidence="1 2">
    <name type="scientific">Galemys pyrenaicus</name>
    <name type="common">Iberian desman</name>
    <name type="synonym">Pyrenean desman</name>
    <dbReference type="NCBI Taxonomy" id="202257"/>
    <lineage>
        <taxon>Eukaryota</taxon>
        <taxon>Metazoa</taxon>
        <taxon>Chordata</taxon>
        <taxon>Craniata</taxon>
        <taxon>Vertebrata</taxon>
        <taxon>Euteleostomi</taxon>
        <taxon>Mammalia</taxon>
        <taxon>Eutheria</taxon>
        <taxon>Laurasiatheria</taxon>
        <taxon>Eulipotyphla</taxon>
        <taxon>Talpidae</taxon>
        <taxon>Galemys</taxon>
    </lineage>
</organism>
<keyword evidence="2" id="KW-1185">Reference proteome</keyword>
<evidence type="ECO:0000313" key="2">
    <source>
        <dbReference type="Proteomes" id="UP000700334"/>
    </source>
</evidence>
<sequence length="133" mass="15044">SKGMWDCPSEKSHRAWTMTNLNHLSVGYRLNPSFVSSRDTSMEKINCKNQIEGFRGGQTLGRLTRELLSTPSSSENKLFDAIVPTDDSVPMTKIQNSSADEILLIKKKIHRGLSVWDSIVHFPFEFAFYSCSN</sequence>
<evidence type="ECO:0000313" key="1">
    <source>
        <dbReference type="EMBL" id="KAG8520866.1"/>
    </source>
</evidence>
<feature type="non-terminal residue" evidence="1">
    <location>
        <position position="1"/>
    </location>
</feature>
<gene>
    <name evidence="1" type="ORF">J0S82_013986</name>
</gene>
<feature type="non-terminal residue" evidence="1">
    <location>
        <position position="133"/>
    </location>
</feature>
<protein>
    <submittedName>
        <fullName evidence="1">UBX domain-containing protein 2B</fullName>
    </submittedName>
</protein>